<feature type="transmembrane region" description="Helical" evidence="1">
    <location>
        <begin position="33"/>
        <end position="49"/>
    </location>
</feature>
<keyword evidence="1" id="KW-0472">Membrane</keyword>
<proteinExistence type="predicted"/>
<comment type="caution">
    <text evidence="2">The sequence shown here is derived from an EMBL/GenBank/DDBJ whole genome shotgun (WGS) entry which is preliminary data.</text>
</comment>
<name>A0A0G0TVE7_9BACT</name>
<evidence type="ECO:0000313" key="2">
    <source>
        <dbReference type="EMBL" id="KKR51055.1"/>
    </source>
</evidence>
<protein>
    <recommendedName>
        <fullName evidence="4">Glycosyltransferase RgtA/B/C/D-like domain-containing protein</fullName>
    </recommendedName>
</protein>
<dbReference type="EMBL" id="LBYI01000003">
    <property type="protein sequence ID" value="KKR51055.1"/>
    <property type="molecule type" value="Genomic_DNA"/>
</dbReference>
<accession>A0A0G0TVE7</accession>
<keyword evidence="1" id="KW-1133">Transmembrane helix</keyword>
<feature type="transmembrane region" description="Helical" evidence="1">
    <location>
        <begin position="209"/>
        <end position="227"/>
    </location>
</feature>
<sequence>MCYLLTMNLYYPSIFLLLLFGILNPVGGNKIDFFVGYFLFFLTAFYIFLPNNFDKLRRYAIWVVLASFIVSSFATSDDLRGMLGRDLPLYTYNNDPGVMLETYQLMENGTGYYDAFAFSQKGRFGMQIVPADIWGWRLPTLFEIWKVLPGKSGLNIYLLYLVLACSFFYCSYLLSRRYLPEKLATIPSYLVFPYLHFAARDQMLLETEWWSVIVFFIAVFFTIRRRFVLATLLFSLTVMIREVYILPLGLMFIYSIMKRRDLIPVFLIPLFAFWVIFLFHIGFVSRYIDVWGTIFSPRVIANGFFFVQQTLAFASWEYLLFAFRPFWWFLVAALAGCWLIYKRFDKTEAWLLLLSFLPFPIAFLKFGTVPYNDYWGIMYMPIVLVLAPIALGNLTKQSTKA</sequence>
<feature type="transmembrane region" description="Helical" evidence="1">
    <location>
        <begin position="374"/>
        <end position="394"/>
    </location>
</feature>
<dbReference type="AlphaFoldDB" id="A0A0G0TVE7"/>
<feature type="transmembrane region" description="Helical" evidence="1">
    <location>
        <begin position="56"/>
        <end position="74"/>
    </location>
</feature>
<feature type="transmembrane region" description="Helical" evidence="1">
    <location>
        <begin position="9"/>
        <end position="27"/>
    </location>
</feature>
<evidence type="ECO:0008006" key="4">
    <source>
        <dbReference type="Google" id="ProtNLM"/>
    </source>
</evidence>
<feature type="transmembrane region" description="Helical" evidence="1">
    <location>
        <begin position="350"/>
        <end position="368"/>
    </location>
</feature>
<evidence type="ECO:0000313" key="3">
    <source>
        <dbReference type="Proteomes" id="UP000034531"/>
    </source>
</evidence>
<keyword evidence="1" id="KW-0812">Transmembrane</keyword>
<evidence type="ECO:0000256" key="1">
    <source>
        <dbReference type="SAM" id="Phobius"/>
    </source>
</evidence>
<feature type="transmembrane region" description="Helical" evidence="1">
    <location>
        <begin position="318"/>
        <end position="341"/>
    </location>
</feature>
<organism evidence="2 3">
    <name type="scientific">Candidatus Curtissbacteria bacterium GW2011_GWA1_40_16</name>
    <dbReference type="NCBI Taxonomy" id="1618405"/>
    <lineage>
        <taxon>Bacteria</taxon>
        <taxon>Candidatus Curtissiibacteriota</taxon>
    </lineage>
</organism>
<feature type="transmembrane region" description="Helical" evidence="1">
    <location>
        <begin position="233"/>
        <end position="254"/>
    </location>
</feature>
<feature type="transmembrane region" description="Helical" evidence="1">
    <location>
        <begin position="154"/>
        <end position="174"/>
    </location>
</feature>
<reference evidence="2 3" key="1">
    <citation type="journal article" date="2015" name="Nature">
        <title>rRNA introns, odd ribosomes, and small enigmatic genomes across a large radiation of phyla.</title>
        <authorList>
            <person name="Brown C.T."/>
            <person name="Hug L.A."/>
            <person name="Thomas B.C."/>
            <person name="Sharon I."/>
            <person name="Castelle C.J."/>
            <person name="Singh A."/>
            <person name="Wilkins M.J."/>
            <person name="Williams K.H."/>
            <person name="Banfield J.F."/>
        </authorList>
    </citation>
    <scope>NUCLEOTIDE SEQUENCE [LARGE SCALE GENOMIC DNA]</scope>
</reference>
<dbReference type="Proteomes" id="UP000034531">
    <property type="component" value="Unassembled WGS sequence"/>
</dbReference>
<gene>
    <name evidence="2" type="ORF">UT84_C0003G0050</name>
</gene>
<feature type="transmembrane region" description="Helical" evidence="1">
    <location>
        <begin position="266"/>
        <end position="288"/>
    </location>
</feature>